<reference evidence="1 2" key="1">
    <citation type="journal article" date="2018" name="Mol. Plant">
        <title>The genome of Artemisia annua provides insight into the evolution of Asteraceae family and artemisinin biosynthesis.</title>
        <authorList>
            <person name="Shen Q."/>
            <person name="Zhang L."/>
            <person name="Liao Z."/>
            <person name="Wang S."/>
            <person name="Yan T."/>
            <person name="Shi P."/>
            <person name="Liu M."/>
            <person name="Fu X."/>
            <person name="Pan Q."/>
            <person name="Wang Y."/>
            <person name="Lv Z."/>
            <person name="Lu X."/>
            <person name="Zhang F."/>
            <person name="Jiang W."/>
            <person name="Ma Y."/>
            <person name="Chen M."/>
            <person name="Hao X."/>
            <person name="Li L."/>
            <person name="Tang Y."/>
            <person name="Lv G."/>
            <person name="Zhou Y."/>
            <person name="Sun X."/>
            <person name="Brodelius P.E."/>
            <person name="Rose J.K.C."/>
            <person name="Tang K."/>
        </authorList>
    </citation>
    <scope>NUCLEOTIDE SEQUENCE [LARGE SCALE GENOMIC DNA]</scope>
    <source>
        <strain evidence="2">cv. Huhao1</strain>
        <tissue evidence="1">Leaf</tissue>
    </source>
</reference>
<proteinExistence type="predicted"/>
<dbReference type="Proteomes" id="UP000245207">
    <property type="component" value="Unassembled WGS sequence"/>
</dbReference>
<gene>
    <name evidence="1" type="ORF">CTI12_AA586620</name>
</gene>
<protein>
    <submittedName>
        <fullName evidence="1">Uncharacterized protein</fullName>
    </submittedName>
</protein>
<sequence length="135" mass="15603">MEPFGGMQGSGLKTEIVQGLIHILDEQNELVQVFITARDKLNEENFPEFKIQLYNVGGAHKYQLPTSGTLGAIVIQPDPNSQTEYDIIIEYKDKQPKRINKLHTWLQYKVDIKKCQFKQEKEQIIDEYVLQIPIA</sequence>
<organism evidence="1 2">
    <name type="scientific">Artemisia annua</name>
    <name type="common">Sweet wormwood</name>
    <dbReference type="NCBI Taxonomy" id="35608"/>
    <lineage>
        <taxon>Eukaryota</taxon>
        <taxon>Viridiplantae</taxon>
        <taxon>Streptophyta</taxon>
        <taxon>Embryophyta</taxon>
        <taxon>Tracheophyta</taxon>
        <taxon>Spermatophyta</taxon>
        <taxon>Magnoliopsida</taxon>
        <taxon>eudicotyledons</taxon>
        <taxon>Gunneridae</taxon>
        <taxon>Pentapetalae</taxon>
        <taxon>asterids</taxon>
        <taxon>campanulids</taxon>
        <taxon>Asterales</taxon>
        <taxon>Asteraceae</taxon>
        <taxon>Asteroideae</taxon>
        <taxon>Anthemideae</taxon>
        <taxon>Artemisiinae</taxon>
        <taxon>Artemisia</taxon>
    </lineage>
</organism>
<name>A0A2U1KM94_ARTAN</name>
<keyword evidence="2" id="KW-1185">Reference proteome</keyword>
<dbReference type="PANTHER" id="PTHR45786:SF74">
    <property type="entry name" value="ATP-DEPENDENT DNA HELICASE"/>
    <property type="match status" value="1"/>
</dbReference>
<accession>A0A2U1KM94</accession>
<evidence type="ECO:0000313" key="2">
    <source>
        <dbReference type="Proteomes" id="UP000245207"/>
    </source>
</evidence>
<comment type="caution">
    <text evidence="1">The sequence shown here is derived from an EMBL/GenBank/DDBJ whole genome shotgun (WGS) entry which is preliminary data.</text>
</comment>
<dbReference type="AlphaFoldDB" id="A0A2U1KM94"/>
<dbReference type="EMBL" id="PKPP01016224">
    <property type="protein sequence ID" value="PWA37896.1"/>
    <property type="molecule type" value="Genomic_DNA"/>
</dbReference>
<evidence type="ECO:0000313" key="1">
    <source>
        <dbReference type="EMBL" id="PWA37896.1"/>
    </source>
</evidence>
<dbReference type="PANTHER" id="PTHR45786">
    <property type="entry name" value="DNA BINDING PROTEIN-LIKE"/>
    <property type="match status" value="1"/>
</dbReference>